<keyword evidence="4 9" id="KW-0456">Lyase</keyword>
<evidence type="ECO:0000256" key="8">
    <source>
        <dbReference type="ARBA" id="ARBA00048617"/>
    </source>
</evidence>
<feature type="domain" description="Tetrapyrrole biosynthesis uroporphyrinogen III synthase" evidence="10">
    <location>
        <begin position="17"/>
        <end position="231"/>
    </location>
</feature>
<dbReference type="GO" id="GO:0004852">
    <property type="term" value="F:uroporphyrinogen-III synthase activity"/>
    <property type="evidence" value="ECO:0007669"/>
    <property type="project" value="UniProtKB-UniRule"/>
</dbReference>
<dbReference type="Pfam" id="PF02602">
    <property type="entry name" value="HEM4"/>
    <property type="match status" value="1"/>
</dbReference>
<dbReference type="InterPro" id="IPR039793">
    <property type="entry name" value="UROS/Hem4"/>
</dbReference>
<dbReference type="InterPro" id="IPR003754">
    <property type="entry name" value="4pyrrol_synth_uPrphyn_synth"/>
</dbReference>
<dbReference type="EMBL" id="FMXM01000003">
    <property type="protein sequence ID" value="SDA53576.1"/>
    <property type="molecule type" value="Genomic_DNA"/>
</dbReference>
<dbReference type="STRING" id="1165689.SAMN02927914_01190"/>
<evidence type="ECO:0000313" key="11">
    <source>
        <dbReference type="EMBL" id="SDA53576.1"/>
    </source>
</evidence>
<keyword evidence="5 9" id="KW-0627">Porphyrin biosynthesis</keyword>
<dbReference type="PANTHER" id="PTHR38042">
    <property type="entry name" value="UROPORPHYRINOGEN-III SYNTHASE, CHLOROPLASTIC"/>
    <property type="match status" value="1"/>
</dbReference>
<evidence type="ECO:0000256" key="6">
    <source>
        <dbReference type="ARBA" id="ARBA00037589"/>
    </source>
</evidence>
<dbReference type="NCBIfam" id="NF006621">
    <property type="entry name" value="PRK09189.1"/>
    <property type="match status" value="1"/>
</dbReference>
<evidence type="ECO:0000256" key="2">
    <source>
        <dbReference type="ARBA" id="ARBA00008133"/>
    </source>
</evidence>
<reference evidence="11 12" key="1">
    <citation type="submission" date="2016-10" db="EMBL/GenBank/DDBJ databases">
        <authorList>
            <person name="de Groot N.N."/>
        </authorList>
    </citation>
    <scope>NUCLEOTIDE SEQUENCE [LARGE SCALE GENOMIC DNA]</scope>
    <source>
        <strain evidence="11 12">CGMCC 1.12097</strain>
    </source>
</reference>
<comment type="pathway">
    <text evidence="1 9">Porphyrin-containing compound metabolism; protoporphyrin-IX biosynthesis; coproporphyrinogen-III from 5-aminolevulinate: step 3/4.</text>
</comment>
<gene>
    <name evidence="11" type="ORF">SAMN02927914_01190</name>
</gene>
<evidence type="ECO:0000259" key="10">
    <source>
        <dbReference type="Pfam" id="PF02602"/>
    </source>
</evidence>
<dbReference type="CDD" id="cd06578">
    <property type="entry name" value="HemD"/>
    <property type="match status" value="1"/>
</dbReference>
<evidence type="ECO:0000256" key="7">
    <source>
        <dbReference type="ARBA" id="ARBA00040167"/>
    </source>
</evidence>
<comment type="similarity">
    <text evidence="2 9">Belongs to the uroporphyrinogen-III synthase family.</text>
</comment>
<dbReference type="Gene3D" id="3.40.50.10090">
    <property type="match status" value="2"/>
</dbReference>
<protein>
    <recommendedName>
        <fullName evidence="7 9">Uroporphyrinogen-III synthase</fullName>
        <ecNumber evidence="3 9">4.2.1.75</ecNumber>
    </recommendedName>
</protein>
<dbReference type="SUPFAM" id="SSF69618">
    <property type="entry name" value="HemD-like"/>
    <property type="match status" value="1"/>
</dbReference>
<dbReference type="EC" id="4.2.1.75" evidence="3 9"/>
<name>A0A1G5W786_9HYPH</name>
<proteinExistence type="inferred from homology"/>
<evidence type="ECO:0000256" key="5">
    <source>
        <dbReference type="ARBA" id="ARBA00023244"/>
    </source>
</evidence>
<dbReference type="GO" id="GO:0006782">
    <property type="term" value="P:protoporphyrinogen IX biosynthetic process"/>
    <property type="evidence" value="ECO:0007669"/>
    <property type="project" value="UniProtKB-UniRule"/>
</dbReference>
<comment type="function">
    <text evidence="6 9">Catalyzes cyclization of the linear tetrapyrrole, hydroxymethylbilane, to the macrocyclic uroporphyrinogen III.</text>
</comment>
<dbReference type="OrthoDB" id="7163809at2"/>
<dbReference type="InterPro" id="IPR036108">
    <property type="entry name" value="4pyrrol_syn_uPrphyn_synt_sf"/>
</dbReference>
<comment type="catalytic activity">
    <reaction evidence="8 9">
        <text>hydroxymethylbilane = uroporphyrinogen III + H2O</text>
        <dbReference type="Rhea" id="RHEA:18965"/>
        <dbReference type="ChEBI" id="CHEBI:15377"/>
        <dbReference type="ChEBI" id="CHEBI:57308"/>
        <dbReference type="ChEBI" id="CHEBI:57845"/>
        <dbReference type="EC" id="4.2.1.75"/>
    </reaction>
</comment>
<evidence type="ECO:0000256" key="9">
    <source>
        <dbReference type="RuleBase" id="RU366031"/>
    </source>
</evidence>
<evidence type="ECO:0000313" key="12">
    <source>
        <dbReference type="Proteomes" id="UP000198588"/>
    </source>
</evidence>
<dbReference type="UniPathway" id="UPA00251">
    <property type="reaction ID" value="UER00320"/>
</dbReference>
<dbReference type="GO" id="GO:0006780">
    <property type="term" value="P:uroporphyrinogen III biosynthetic process"/>
    <property type="evidence" value="ECO:0007669"/>
    <property type="project" value="UniProtKB-UniRule"/>
</dbReference>
<dbReference type="RefSeq" id="WP_091576063.1">
    <property type="nucleotide sequence ID" value="NZ_FMXM01000003.1"/>
</dbReference>
<dbReference type="PANTHER" id="PTHR38042:SF1">
    <property type="entry name" value="UROPORPHYRINOGEN-III SYNTHASE, CHLOROPLASTIC"/>
    <property type="match status" value="1"/>
</dbReference>
<organism evidence="11 12">
    <name type="scientific">Mesorhizobium qingshengii</name>
    <dbReference type="NCBI Taxonomy" id="1165689"/>
    <lineage>
        <taxon>Bacteria</taxon>
        <taxon>Pseudomonadati</taxon>
        <taxon>Pseudomonadota</taxon>
        <taxon>Alphaproteobacteria</taxon>
        <taxon>Hyphomicrobiales</taxon>
        <taxon>Phyllobacteriaceae</taxon>
        <taxon>Mesorhizobium</taxon>
    </lineage>
</organism>
<evidence type="ECO:0000256" key="3">
    <source>
        <dbReference type="ARBA" id="ARBA00013109"/>
    </source>
</evidence>
<accession>A0A1G5W786</accession>
<dbReference type="Proteomes" id="UP000198588">
    <property type="component" value="Unassembled WGS sequence"/>
</dbReference>
<dbReference type="AlphaFoldDB" id="A0A1G5W786"/>
<evidence type="ECO:0000256" key="4">
    <source>
        <dbReference type="ARBA" id="ARBA00023239"/>
    </source>
</evidence>
<evidence type="ECO:0000256" key="1">
    <source>
        <dbReference type="ARBA" id="ARBA00004772"/>
    </source>
</evidence>
<sequence length="238" mass="25173">MLRVLVTRPEPGASRTMSLLRDRGFEPILLPLTETVAMPVAADLPKAGAAAVAITSANAVRHAPKEVIAALAALPCHAVGKRTAEAALKAGFLSVSVGPGDAEALADSLAGDVPGKTVVYLCGRVRFPAFEQRLEAAGVPVQAVETYDTLAIDYPDDAVLARLSGQPADAVLLYSAKAAQTLQALTSRPTLQRLFEKTWFFALSARIAAALDNIAGERLRVAERPDEETLLALLRARR</sequence>